<dbReference type="InterPro" id="IPR027417">
    <property type="entry name" value="P-loop_NTPase"/>
</dbReference>
<dbReference type="GO" id="GO:0006261">
    <property type="term" value="P:DNA-templated DNA replication"/>
    <property type="evidence" value="ECO:0007669"/>
    <property type="project" value="TreeGrafter"/>
</dbReference>
<evidence type="ECO:0000313" key="5">
    <source>
        <dbReference type="EMBL" id="AYV76472.1"/>
    </source>
</evidence>
<dbReference type="SUPFAM" id="SSF52540">
    <property type="entry name" value="P-loop containing nucleoside triphosphate hydrolases"/>
    <property type="match status" value="1"/>
</dbReference>
<dbReference type="InterPro" id="IPR013748">
    <property type="entry name" value="Rep_factorC_C"/>
</dbReference>
<evidence type="ECO:0000256" key="3">
    <source>
        <dbReference type="ARBA" id="ARBA00022840"/>
    </source>
</evidence>
<gene>
    <name evidence="5" type="ORF">Terrestrivirus7_25</name>
</gene>
<evidence type="ECO:0000259" key="4">
    <source>
        <dbReference type="SMART" id="SM00382"/>
    </source>
</evidence>
<dbReference type="EMBL" id="MK071985">
    <property type="protein sequence ID" value="AYV76472.1"/>
    <property type="molecule type" value="Genomic_DNA"/>
</dbReference>
<dbReference type="InterPro" id="IPR050238">
    <property type="entry name" value="DNA_Rep/Repair_Clamp_Loader"/>
</dbReference>
<name>A0A3G4ZNK8_9VIRU</name>
<dbReference type="GO" id="GO:0005524">
    <property type="term" value="F:ATP binding"/>
    <property type="evidence" value="ECO:0007669"/>
    <property type="project" value="UniProtKB-KW"/>
</dbReference>
<keyword evidence="1" id="KW-0235">DNA replication</keyword>
<dbReference type="SMART" id="SM00382">
    <property type="entry name" value="AAA"/>
    <property type="match status" value="1"/>
</dbReference>
<dbReference type="InterPro" id="IPR047854">
    <property type="entry name" value="RFC_lid"/>
</dbReference>
<dbReference type="PANTHER" id="PTHR11669">
    <property type="entry name" value="REPLICATION FACTOR C / DNA POLYMERASE III GAMMA-TAU SUBUNIT"/>
    <property type="match status" value="1"/>
</dbReference>
<proteinExistence type="predicted"/>
<dbReference type="SUPFAM" id="SSF48019">
    <property type="entry name" value="post-AAA+ oligomerization domain-like"/>
    <property type="match status" value="1"/>
</dbReference>
<dbReference type="Gene3D" id="3.40.50.300">
    <property type="entry name" value="P-loop containing nucleotide triphosphate hydrolases"/>
    <property type="match status" value="1"/>
</dbReference>
<sequence>MSRKTNTIIEYTGNMDDENIEETNNSIEGTFTGRYNGFNENTDINYDEDNIFDTDMIETTVTDYNPMKNLKKKIPWVDKYRPKKLSEIIHQEEVIKVLRKCLETGQFTHMLFYGPPGSGKTSTILSFVNELYGPNIIDQRVIELNASDERGINVVRNKIISFAKTSIGNKDPKYPSPPFKIIILDEADAMTTEAQSALRTIMETMSEITRFCFVCNYISQIIDPIASRCVKFRFQLINDVAMSNKLITIAKNENFTISTDIIDKIVEIAKGDVRHGIMTLQYLKYIYDYKGPISMNDLYQTTNYLPYEEIATLWDRCIAPSNSTIKTIREEITILKEKGYSIHSIINQIKNVVVKNTIMPDLKKSEICIVLSSIEKMLVDGADEYLQLLYLFVSIHGIYRKKIQ</sequence>
<dbReference type="GO" id="GO:0003689">
    <property type="term" value="F:DNA clamp loader activity"/>
    <property type="evidence" value="ECO:0007669"/>
    <property type="project" value="TreeGrafter"/>
</dbReference>
<keyword evidence="3" id="KW-0067">ATP-binding</keyword>
<feature type="domain" description="AAA+ ATPase" evidence="4">
    <location>
        <begin position="106"/>
        <end position="238"/>
    </location>
</feature>
<dbReference type="GO" id="GO:0003677">
    <property type="term" value="F:DNA binding"/>
    <property type="evidence" value="ECO:0007669"/>
    <property type="project" value="InterPro"/>
</dbReference>
<dbReference type="CDD" id="cd18140">
    <property type="entry name" value="HLD_clamp_RFC"/>
    <property type="match status" value="1"/>
</dbReference>
<dbReference type="CDD" id="cd00009">
    <property type="entry name" value="AAA"/>
    <property type="match status" value="1"/>
</dbReference>
<dbReference type="Gene3D" id="1.20.272.10">
    <property type="match status" value="1"/>
</dbReference>
<dbReference type="Pfam" id="PF00004">
    <property type="entry name" value="AAA"/>
    <property type="match status" value="1"/>
</dbReference>
<dbReference type="Gene3D" id="1.10.8.60">
    <property type="match status" value="1"/>
</dbReference>
<dbReference type="GO" id="GO:0006281">
    <property type="term" value="P:DNA repair"/>
    <property type="evidence" value="ECO:0007669"/>
    <property type="project" value="TreeGrafter"/>
</dbReference>
<evidence type="ECO:0000256" key="1">
    <source>
        <dbReference type="ARBA" id="ARBA00022705"/>
    </source>
</evidence>
<dbReference type="InterPro" id="IPR003959">
    <property type="entry name" value="ATPase_AAA_core"/>
</dbReference>
<dbReference type="InterPro" id="IPR003593">
    <property type="entry name" value="AAA+_ATPase"/>
</dbReference>
<accession>A0A3G4ZNK8</accession>
<dbReference type="Pfam" id="PF08542">
    <property type="entry name" value="Rep_fac_C"/>
    <property type="match status" value="1"/>
</dbReference>
<dbReference type="GO" id="GO:0016887">
    <property type="term" value="F:ATP hydrolysis activity"/>
    <property type="evidence" value="ECO:0007669"/>
    <property type="project" value="InterPro"/>
</dbReference>
<evidence type="ECO:0000256" key="2">
    <source>
        <dbReference type="ARBA" id="ARBA00022741"/>
    </source>
</evidence>
<dbReference type="FunFam" id="3.40.50.300:FF:000129">
    <property type="entry name" value="Replication factor C subunit 5"/>
    <property type="match status" value="1"/>
</dbReference>
<organism evidence="5">
    <name type="scientific">Terrestrivirus sp</name>
    <dbReference type="NCBI Taxonomy" id="2487775"/>
    <lineage>
        <taxon>Viruses</taxon>
        <taxon>Varidnaviria</taxon>
        <taxon>Bamfordvirae</taxon>
        <taxon>Nucleocytoviricota</taxon>
        <taxon>Megaviricetes</taxon>
        <taxon>Imitervirales</taxon>
        <taxon>Mimiviridae</taxon>
        <taxon>Klosneuvirinae</taxon>
    </lineage>
</organism>
<reference evidence="5" key="1">
    <citation type="submission" date="2018-10" db="EMBL/GenBank/DDBJ databases">
        <title>Hidden diversity of soil giant viruses.</title>
        <authorList>
            <person name="Schulz F."/>
            <person name="Alteio L."/>
            <person name="Goudeau D."/>
            <person name="Ryan E.M."/>
            <person name="Malmstrom R.R."/>
            <person name="Blanchard J."/>
            <person name="Woyke T."/>
        </authorList>
    </citation>
    <scope>NUCLEOTIDE SEQUENCE</scope>
    <source>
        <strain evidence="5">TEV1</strain>
    </source>
</reference>
<dbReference type="PANTHER" id="PTHR11669:SF20">
    <property type="entry name" value="REPLICATION FACTOR C SUBUNIT 4"/>
    <property type="match status" value="1"/>
</dbReference>
<keyword evidence="2" id="KW-0547">Nucleotide-binding</keyword>
<protein>
    <submittedName>
        <fullName evidence="5">Replication factor C small subunit</fullName>
    </submittedName>
</protein>
<dbReference type="InterPro" id="IPR008921">
    <property type="entry name" value="DNA_pol3_clamp-load_cplx_C"/>
</dbReference>